<evidence type="ECO:0000313" key="1">
    <source>
        <dbReference type="EMBL" id="KAJ1942186.1"/>
    </source>
</evidence>
<name>A0ACC1J8R8_9FUNG</name>
<gene>
    <name evidence="1" type="ORF">FBU59_003272</name>
</gene>
<proteinExistence type="predicted"/>
<organism evidence="1 2">
    <name type="scientific">Linderina macrospora</name>
    <dbReference type="NCBI Taxonomy" id="4868"/>
    <lineage>
        <taxon>Eukaryota</taxon>
        <taxon>Fungi</taxon>
        <taxon>Fungi incertae sedis</taxon>
        <taxon>Zoopagomycota</taxon>
        <taxon>Kickxellomycotina</taxon>
        <taxon>Kickxellomycetes</taxon>
        <taxon>Kickxellales</taxon>
        <taxon>Kickxellaceae</taxon>
        <taxon>Linderina</taxon>
    </lineage>
</organism>
<feature type="non-terminal residue" evidence="1">
    <location>
        <position position="668"/>
    </location>
</feature>
<comment type="caution">
    <text evidence="1">The sequence shown here is derived from an EMBL/GenBank/DDBJ whole genome shotgun (WGS) entry which is preliminary data.</text>
</comment>
<reference evidence="1" key="1">
    <citation type="submission" date="2022-07" db="EMBL/GenBank/DDBJ databases">
        <title>Phylogenomic reconstructions and comparative analyses of Kickxellomycotina fungi.</title>
        <authorList>
            <person name="Reynolds N.K."/>
            <person name="Stajich J.E."/>
            <person name="Barry K."/>
            <person name="Grigoriev I.V."/>
            <person name="Crous P."/>
            <person name="Smith M.E."/>
        </authorList>
    </citation>
    <scope>NUCLEOTIDE SEQUENCE</scope>
    <source>
        <strain evidence="1">NRRL 5244</strain>
    </source>
</reference>
<protein>
    <submittedName>
        <fullName evidence="1">Uncharacterized protein</fullName>
    </submittedName>
</protein>
<sequence length="668" mass="72708">MSQAVDKDPVATGAEAEAAIENRDGGESATIATKSHHDSAHTSPDSLSDPAAARSGSERSDDEEFFEASEHIAVAPPAQSASPQPTAPRAIPIAGVSRDDPLQEGVDLAMRAVSLFLNSDFKAIEKLLHHKRRTLLYASEGHAAIQYLRAMMTFSKEAMQDAQTAANNTINLATRFRKPRGVGAMLSASASRETSRGTSPKSVSGSPASASGHRHKKSHGESHSSSRTSVTEPEKLSRKNSERHRRFHIDSPRLTLRSKKNKEVSKMREGSVSMPGAIPDSRHAKDAKLLDSAMLAEKLGDLDSMGYESEDSAATASLNGAESAPEERLDGPAHRSWMSGITGVADSLIGIVRSGTQAVGISKPDWYALRSMTPTQRHAELVHAEAYLLRAMLNIATSGGAMSFLKEGWHVKSAYATYRDCYSYIQAEYEEGNMVDDHFVSGTYLGMGVFNLILSMLPARLLRFIEFVGFSADRKLGLELLAIAAGWRSDPGIKTLMGPPPNLTSSKGSTAIHPCGYGLRSEFCSIVLQMYHTMFCYDLYLGYPNLPLVEKVIGRSITQYPQSLIFMYFNGRSRVIHTDLVTAIDIFDRLIDSVRTSVPKSTIPELVATADTATANSIPALVQELSQLSVNDVPDEQLPTPASVANDDTPSDNDWRQLQYLGYWERSL</sequence>
<accession>A0ACC1J8R8</accession>
<evidence type="ECO:0000313" key="2">
    <source>
        <dbReference type="Proteomes" id="UP001150603"/>
    </source>
</evidence>
<keyword evidence="2" id="KW-1185">Reference proteome</keyword>
<dbReference type="Proteomes" id="UP001150603">
    <property type="component" value="Unassembled WGS sequence"/>
</dbReference>
<dbReference type="EMBL" id="JANBPW010002037">
    <property type="protein sequence ID" value="KAJ1942186.1"/>
    <property type="molecule type" value="Genomic_DNA"/>
</dbReference>